<dbReference type="OrthoDB" id="1658288at2759"/>
<protein>
    <recommendedName>
        <fullName evidence="3">Kinesin light chain</fullName>
    </recommendedName>
</protein>
<proteinExistence type="predicted"/>
<keyword evidence="2" id="KW-1185">Reference proteome</keyword>
<dbReference type="EMBL" id="ML120423">
    <property type="protein sequence ID" value="RPA95663.1"/>
    <property type="molecule type" value="Genomic_DNA"/>
</dbReference>
<evidence type="ECO:0000313" key="1">
    <source>
        <dbReference type="EMBL" id="RPA95663.1"/>
    </source>
</evidence>
<dbReference type="Pfam" id="PF13374">
    <property type="entry name" value="TPR_10"/>
    <property type="match status" value="1"/>
</dbReference>
<dbReference type="AlphaFoldDB" id="A0A3N4JBK7"/>
<dbReference type="Proteomes" id="UP000276215">
    <property type="component" value="Unassembled WGS sequence"/>
</dbReference>
<evidence type="ECO:0008006" key="3">
    <source>
        <dbReference type="Google" id="ProtNLM"/>
    </source>
</evidence>
<dbReference type="InterPro" id="IPR011990">
    <property type="entry name" value="TPR-like_helical_dom_sf"/>
</dbReference>
<organism evidence="1 2">
    <name type="scientific">Choiromyces venosus 120613-1</name>
    <dbReference type="NCBI Taxonomy" id="1336337"/>
    <lineage>
        <taxon>Eukaryota</taxon>
        <taxon>Fungi</taxon>
        <taxon>Dikarya</taxon>
        <taxon>Ascomycota</taxon>
        <taxon>Pezizomycotina</taxon>
        <taxon>Pezizomycetes</taxon>
        <taxon>Pezizales</taxon>
        <taxon>Tuberaceae</taxon>
        <taxon>Choiromyces</taxon>
    </lineage>
</organism>
<name>A0A3N4JBK7_9PEZI</name>
<dbReference type="STRING" id="1336337.A0A3N4JBK7"/>
<feature type="non-terminal residue" evidence="1">
    <location>
        <position position="1"/>
    </location>
</feature>
<evidence type="ECO:0000313" key="2">
    <source>
        <dbReference type="Proteomes" id="UP000276215"/>
    </source>
</evidence>
<accession>A0A3N4JBK7</accession>
<dbReference type="Gene3D" id="1.25.40.10">
    <property type="entry name" value="Tetratricopeptide repeat domain"/>
    <property type="match status" value="1"/>
</dbReference>
<sequence>DTSPNVNNLGLALKKHHEAEVMYRRPLMGAERLLGSDSGDTLGCIYNVAGALHKQREYDEVRRLHLPALAGREKTLGLDHRHTVQSTIELDPMMYDMR</sequence>
<reference evidence="1 2" key="1">
    <citation type="journal article" date="2018" name="Nat. Ecol. Evol.">
        <title>Pezizomycetes genomes reveal the molecular basis of ectomycorrhizal truffle lifestyle.</title>
        <authorList>
            <person name="Murat C."/>
            <person name="Payen T."/>
            <person name="Noel B."/>
            <person name="Kuo A."/>
            <person name="Morin E."/>
            <person name="Chen J."/>
            <person name="Kohler A."/>
            <person name="Krizsan K."/>
            <person name="Balestrini R."/>
            <person name="Da Silva C."/>
            <person name="Montanini B."/>
            <person name="Hainaut M."/>
            <person name="Levati E."/>
            <person name="Barry K.W."/>
            <person name="Belfiori B."/>
            <person name="Cichocki N."/>
            <person name="Clum A."/>
            <person name="Dockter R.B."/>
            <person name="Fauchery L."/>
            <person name="Guy J."/>
            <person name="Iotti M."/>
            <person name="Le Tacon F."/>
            <person name="Lindquist E.A."/>
            <person name="Lipzen A."/>
            <person name="Malagnac F."/>
            <person name="Mello A."/>
            <person name="Molinier V."/>
            <person name="Miyauchi S."/>
            <person name="Poulain J."/>
            <person name="Riccioni C."/>
            <person name="Rubini A."/>
            <person name="Sitrit Y."/>
            <person name="Splivallo R."/>
            <person name="Traeger S."/>
            <person name="Wang M."/>
            <person name="Zifcakova L."/>
            <person name="Wipf D."/>
            <person name="Zambonelli A."/>
            <person name="Paolocci F."/>
            <person name="Nowrousian M."/>
            <person name="Ottonello S."/>
            <person name="Baldrian P."/>
            <person name="Spatafora J.W."/>
            <person name="Henrissat B."/>
            <person name="Nagy L.G."/>
            <person name="Aury J.M."/>
            <person name="Wincker P."/>
            <person name="Grigoriev I.V."/>
            <person name="Bonfante P."/>
            <person name="Martin F.M."/>
        </authorList>
    </citation>
    <scope>NUCLEOTIDE SEQUENCE [LARGE SCALE GENOMIC DNA]</scope>
    <source>
        <strain evidence="1 2">120613-1</strain>
    </source>
</reference>
<gene>
    <name evidence="1" type="ORF">L873DRAFT_1697234</name>
</gene>